<protein>
    <recommendedName>
        <fullName evidence="6">Trafficking protein particle complex subunit 11 domain-containing protein</fullName>
    </recommendedName>
</protein>
<evidence type="ECO:0000256" key="1">
    <source>
        <dbReference type="SAM" id="MobiDB-lite"/>
    </source>
</evidence>
<evidence type="ECO:0000313" key="4">
    <source>
        <dbReference type="EMBL" id="CAK7924763.1"/>
    </source>
</evidence>
<organism evidence="4 5">
    <name type="scientific">Peronospora matthiolae</name>
    <dbReference type="NCBI Taxonomy" id="2874970"/>
    <lineage>
        <taxon>Eukaryota</taxon>
        <taxon>Sar</taxon>
        <taxon>Stramenopiles</taxon>
        <taxon>Oomycota</taxon>
        <taxon>Peronosporomycetes</taxon>
        <taxon>Peronosporales</taxon>
        <taxon>Peronosporaceae</taxon>
        <taxon>Peronospora</taxon>
    </lineage>
</organism>
<evidence type="ECO:0008006" key="6">
    <source>
        <dbReference type="Google" id="ProtNLM"/>
    </source>
</evidence>
<dbReference type="PANTHER" id="PTHR21512:SF5">
    <property type="entry name" value="TRAFFICKING PROTEIN PARTICLE COMPLEX SUBUNIT 9"/>
    <property type="match status" value="1"/>
</dbReference>
<dbReference type="Pfam" id="PF24545">
    <property type="entry name" value="Ig_TPPC8_1st"/>
    <property type="match status" value="1"/>
</dbReference>
<feature type="domain" description="Trs120/TRAPPC9 N-terminal" evidence="2">
    <location>
        <begin position="8"/>
        <end position="367"/>
    </location>
</feature>
<evidence type="ECO:0000313" key="5">
    <source>
        <dbReference type="Proteomes" id="UP001162060"/>
    </source>
</evidence>
<dbReference type="InterPro" id="IPR013935">
    <property type="entry name" value="Trs120_TRAPPC9"/>
</dbReference>
<dbReference type="Proteomes" id="UP001162060">
    <property type="component" value="Unassembled WGS sequence"/>
</dbReference>
<accession>A0AAV1TUL4</accession>
<dbReference type="GO" id="GO:0005802">
    <property type="term" value="C:trans-Golgi network"/>
    <property type="evidence" value="ECO:0007669"/>
    <property type="project" value="TreeGrafter"/>
</dbReference>
<feature type="domain" description="TPPC8 first Ig-like" evidence="3">
    <location>
        <begin position="924"/>
        <end position="1012"/>
    </location>
</feature>
<name>A0AAV1TUL4_9STRA</name>
<dbReference type="PANTHER" id="PTHR21512">
    <property type="entry name" value="TRAFFICKING PROTEIN PARTICLE COMPLEX SUBUNIT 9"/>
    <property type="match status" value="1"/>
</dbReference>
<proteinExistence type="predicted"/>
<dbReference type="InterPro" id="IPR058541">
    <property type="entry name" value="Ig_TPPC8_1st"/>
</dbReference>
<reference evidence="4" key="1">
    <citation type="submission" date="2024-01" db="EMBL/GenBank/DDBJ databases">
        <authorList>
            <person name="Webb A."/>
        </authorList>
    </citation>
    <scope>NUCLEOTIDE SEQUENCE</scope>
    <source>
        <strain evidence="4">Pm1</strain>
    </source>
</reference>
<dbReference type="InterPro" id="IPR058563">
    <property type="entry name" value="Trs120_TRAPPC9_N"/>
</dbReference>
<evidence type="ECO:0000259" key="2">
    <source>
        <dbReference type="Pfam" id="PF08626"/>
    </source>
</evidence>
<evidence type="ECO:0000259" key="3">
    <source>
        <dbReference type="Pfam" id="PF24545"/>
    </source>
</evidence>
<gene>
    <name evidence="4" type="ORF">PM001_LOCUS9913</name>
</gene>
<dbReference type="Pfam" id="PF08626">
    <property type="entry name" value="TRAPPC9-Trs120"/>
    <property type="match status" value="1"/>
</dbReference>
<dbReference type="EMBL" id="CAKLBY020000078">
    <property type="protein sequence ID" value="CAK7924763.1"/>
    <property type="molecule type" value="Genomic_DNA"/>
</dbReference>
<feature type="region of interest" description="Disordered" evidence="1">
    <location>
        <begin position="754"/>
        <end position="780"/>
    </location>
</feature>
<comment type="caution">
    <text evidence="4">The sequence shown here is derived from an EMBL/GenBank/DDBJ whole genome shotgun (WGS) entry which is preliminary data.</text>
</comment>
<sequence>MRRARAWTRPAEFLVYVVPVGDAMPASVLASYTRLLQAHCVLSLRSLTRPGGYAAELSPFDGFSWTGSGSLRFRFVSIAAERVEMCNGEDVHASHRVIGVLGICHCPSLVHGTGLQVAYTQFQASVRLFPALLVHKLFAFEHSFEDVGAVREYERLDDLVMFPMHHELQGTGESTVSLHFQVVMNTLAVHILMSLESTIRSVTSSLAVANGLTSAADLELADLAGRENLASVLLDVNVEPQQTHDMQCSPLVLSRDGRNGGDSFDVVSSSDTRLTGSLFSSSSVPSPLSAAKVTVEPTHCNRRRKRQVARREKLVGDYNVLVSCISSAMRHYVAAIEMLREEERRSGGAPGDALWLAAALEGYVYCLYTESQNKFSAELVEKASEAVAFYANAGTTELESLLIENMGWYYAGVAMSTCASMAGDARMLESVWVKRLLWDVLERGMILFPDLQSQRQVEFLIQASRMLEMVGHHRRVALFLHEAASLLLARNASVQPLSPTCSAKGQQWNRDLKAALILEQMAAEQLGIQGLSIRKGEFLPWEVTSQYRKKGRETTFATDGSTDSPDNSWLVIRFHVLRQLLTIARMLGDALLVGTYCLQILEMLVWCDSVARQPKVGHQSSPASREASGVDAKLVVDDAQQPAASLRNRRQHVERVPANLHSKSGLLASPPPGIDCRIKRNVSRSPSVTISNAAASLSSTLSNTPRLLATPRQHFSAAVNALSTRASPSFMPFSHAYHHHIEAMSDCPDGVEDCTSTATTSDPMEVKSVSEDGEDRSGSSLLPYAADGKLDDTCALDAMNVPISPWDLRSKSHIVKIQRRLLNVLESDCGVLQTSAQVQLPTFLRVDRLELCASCNVQDPFLSRATALRMFGVQSTSSQQAVKRDFFYSPFEKRKTRETGQRKCSDEQDASGAMPDVFEKGFSVYERIEVQLTLSNPTGIPVKLQEVKAWVTFVEENDESAEKNSSTKVASNDGGVECYACSFTLEPYEKHKAVMLEIQPFRAGTFHVRGCFMKAHNITTSFELETPVRVRVVDELPMVSLSLREQSTMTLANGEMKAKSREPATSTMRPAMFSSETRQFVLCIRSTGNRQITNCRLAVTVQHRHAATTTHVLFNNLPTEQGSVQHVPGGITNGTIADGLDDGEMKTEVISLRCGKVASSPLPLVGGDSVTVPFQVSLRHRHTYDEQVDDGIRIEWSFVYGNETQHTGAYDGENTAEDVFYRESKLAFEIVRLPSMMLHSVTTRSCCVEQLQTSCRSCGDSADAGAVVRCLPKMATSDHLYCMIIVHVVNPTETTFRLRLRRAVDGSDDITCEAEIGRQCSRQLVIEVPRLQSLPFGQGSSNLTEVLNELMEIEWETCCGIRGRLLCEDHHMGQATEHGQLELFLPPIRFQIQPPDEGFALASAGSQLQKGEGDVPEGIDDIHRLRFFQVSHLRHQVRTLHAELFKYIPIAVSLQRTGDIGNKEHATLCVEVEVVITDEGDEAGCEMSDHVMVVGQLKSLVRWDSRIDRRPRLREIQCMFLSDGNFRVAVCGRVIGLGEKYVGGEIWCHQPLYVCARSQEAIIAERTAQVFELATRVS</sequence>